<keyword evidence="5 10" id="KW-0460">Magnesium</keyword>
<comment type="similarity">
    <text evidence="10 11">Belongs to the thiamine-phosphate synthase family.</text>
</comment>
<evidence type="ECO:0000256" key="2">
    <source>
        <dbReference type="ARBA" id="ARBA00005165"/>
    </source>
</evidence>
<dbReference type="Proteomes" id="UP000276232">
    <property type="component" value="Unassembled WGS sequence"/>
</dbReference>
<dbReference type="InterPro" id="IPR036206">
    <property type="entry name" value="ThiamineP_synth_sf"/>
</dbReference>
<comment type="catalytic activity">
    <reaction evidence="8 10 11">
        <text>2-(2-carboxy-4-methylthiazol-5-yl)ethyl phosphate + 4-amino-2-methyl-5-(diphosphooxymethyl)pyrimidine + 2 H(+) = thiamine phosphate + CO2 + diphosphate</text>
        <dbReference type="Rhea" id="RHEA:47848"/>
        <dbReference type="ChEBI" id="CHEBI:15378"/>
        <dbReference type="ChEBI" id="CHEBI:16526"/>
        <dbReference type="ChEBI" id="CHEBI:33019"/>
        <dbReference type="ChEBI" id="CHEBI:37575"/>
        <dbReference type="ChEBI" id="CHEBI:57841"/>
        <dbReference type="ChEBI" id="CHEBI:62890"/>
        <dbReference type="EC" id="2.5.1.3"/>
    </reaction>
</comment>
<feature type="binding site" evidence="10">
    <location>
        <position position="191"/>
    </location>
    <ligand>
        <name>2-[(2R,5Z)-2-carboxy-4-methylthiazol-5(2H)-ylidene]ethyl phosphate</name>
        <dbReference type="ChEBI" id="CHEBI:62899"/>
    </ligand>
</feature>
<feature type="domain" description="Thiamine phosphate synthase/TenI" evidence="13">
    <location>
        <begin position="24"/>
        <end position="214"/>
    </location>
</feature>
<dbReference type="Gene3D" id="3.20.20.70">
    <property type="entry name" value="Aldolase class I"/>
    <property type="match status" value="1"/>
</dbReference>
<evidence type="ECO:0000256" key="4">
    <source>
        <dbReference type="ARBA" id="ARBA00022723"/>
    </source>
</evidence>
<dbReference type="PANTHER" id="PTHR20857">
    <property type="entry name" value="THIAMINE-PHOSPHATE PYROPHOSPHORYLASE"/>
    <property type="match status" value="1"/>
</dbReference>
<dbReference type="EC" id="2.5.1.3" evidence="10"/>
<gene>
    <name evidence="10" type="primary">thiE</name>
    <name evidence="14" type="ORF">EDC03_0465</name>
</gene>
<dbReference type="CDD" id="cd00564">
    <property type="entry name" value="TMP_TenI"/>
    <property type="match status" value="1"/>
</dbReference>
<dbReference type="InParanoid" id="A0A3N1HTL1"/>
<sequence length="237" mass="23430">MSTATTATPRERLRADPARVLRTYLVTDTAQCGDRGVLAVVREAVAGGAGVVQVREKGSDAVRGELVRAVVAAVGERALVLVDDDVELAVAAGAAGAHVGQGDGDPRRARELLGPGAVLGLSASTAAEVAAAAVVGVEEPGGRPVVDYLGLGPVWATATKPRAAAPLGLDGLADLVVAARDADLPSVAIGGVDLARVAAVRATGVDGICAVSAICRADDPRAATAALDAPATTAVAR</sequence>
<reference evidence="14 15" key="1">
    <citation type="journal article" date="2015" name="Stand. Genomic Sci.">
        <title>Genomic Encyclopedia of Bacterial and Archaeal Type Strains, Phase III: the genomes of soil and plant-associated and newly described type strains.</title>
        <authorList>
            <person name="Whitman W.B."/>
            <person name="Woyke T."/>
            <person name="Klenk H.P."/>
            <person name="Zhou Y."/>
            <person name="Lilburn T.G."/>
            <person name="Beck B.J."/>
            <person name="De Vos P."/>
            <person name="Vandamme P."/>
            <person name="Eisen J.A."/>
            <person name="Garrity G."/>
            <person name="Hugenholtz P."/>
            <person name="Kyrpides N.C."/>
        </authorList>
    </citation>
    <scope>NUCLEOTIDE SEQUENCE [LARGE SCALE GENOMIC DNA]</scope>
    <source>
        <strain evidence="14 15">CECT 7306</strain>
    </source>
</reference>
<comment type="function">
    <text evidence="1 10">Condenses 4-methyl-5-(beta-hydroxyethyl)thiazole monophosphate (THZ-P) and 2-methyl-4-amino-5-hydroxymethyl pyrimidine pyrophosphate (HMP-PP) to form thiamine monophosphate (TMP).</text>
</comment>
<dbReference type="GO" id="GO:0009229">
    <property type="term" value="P:thiamine diphosphate biosynthetic process"/>
    <property type="evidence" value="ECO:0007669"/>
    <property type="project" value="UniProtKB-UniRule"/>
</dbReference>
<evidence type="ECO:0000256" key="6">
    <source>
        <dbReference type="ARBA" id="ARBA00022977"/>
    </source>
</evidence>
<evidence type="ECO:0000256" key="12">
    <source>
        <dbReference type="RuleBase" id="RU004253"/>
    </source>
</evidence>
<comment type="caution">
    <text evidence="14">The sequence shown here is derived from an EMBL/GenBank/DDBJ whole genome shotgun (WGS) entry which is preliminary data.</text>
</comment>
<dbReference type="UniPathway" id="UPA00060">
    <property type="reaction ID" value="UER00141"/>
</dbReference>
<feature type="binding site" evidence="10">
    <location>
        <position position="103"/>
    </location>
    <ligand>
        <name>Mg(2+)</name>
        <dbReference type="ChEBI" id="CHEBI:18420"/>
    </ligand>
</feature>
<dbReference type="AlphaFoldDB" id="A0A3N1HTL1"/>
<evidence type="ECO:0000256" key="1">
    <source>
        <dbReference type="ARBA" id="ARBA00003814"/>
    </source>
</evidence>
<comment type="catalytic activity">
    <reaction evidence="7 10 11">
        <text>4-methyl-5-(2-phosphooxyethyl)-thiazole + 4-amino-2-methyl-5-(diphosphooxymethyl)pyrimidine + H(+) = thiamine phosphate + diphosphate</text>
        <dbReference type="Rhea" id="RHEA:22328"/>
        <dbReference type="ChEBI" id="CHEBI:15378"/>
        <dbReference type="ChEBI" id="CHEBI:33019"/>
        <dbReference type="ChEBI" id="CHEBI:37575"/>
        <dbReference type="ChEBI" id="CHEBI:57841"/>
        <dbReference type="ChEBI" id="CHEBI:58296"/>
        <dbReference type="EC" id="2.5.1.3"/>
    </reaction>
</comment>
<feature type="binding site" evidence="10">
    <location>
        <position position="122"/>
    </location>
    <ligand>
        <name>4-amino-2-methyl-5-(diphosphooxymethyl)pyrimidine</name>
        <dbReference type="ChEBI" id="CHEBI:57841"/>
    </ligand>
</feature>
<keyword evidence="3 10" id="KW-0808">Transferase</keyword>
<dbReference type="GO" id="GO:0009228">
    <property type="term" value="P:thiamine biosynthetic process"/>
    <property type="evidence" value="ECO:0007669"/>
    <property type="project" value="UniProtKB-KW"/>
</dbReference>
<feature type="binding site" evidence="10">
    <location>
        <position position="83"/>
    </location>
    <ligand>
        <name>4-amino-2-methyl-5-(diphosphooxymethyl)pyrimidine</name>
        <dbReference type="ChEBI" id="CHEBI:57841"/>
    </ligand>
</feature>
<keyword evidence="6 10" id="KW-0784">Thiamine biosynthesis</keyword>
<feature type="binding site" evidence="10">
    <location>
        <begin position="211"/>
        <end position="212"/>
    </location>
    <ligand>
        <name>2-[(2R,5Z)-2-carboxy-4-methylthiazol-5(2H)-ylidene]ethyl phosphate</name>
        <dbReference type="ChEBI" id="CHEBI:62899"/>
    </ligand>
</feature>
<dbReference type="PANTHER" id="PTHR20857:SF15">
    <property type="entry name" value="THIAMINE-PHOSPHATE SYNTHASE"/>
    <property type="match status" value="1"/>
</dbReference>
<dbReference type="SUPFAM" id="SSF51391">
    <property type="entry name" value="Thiamin phosphate synthase"/>
    <property type="match status" value="1"/>
</dbReference>
<dbReference type="GO" id="GO:0000287">
    <property type="term" value="F:magnesium ion binding"/>
    <property type="evidence" value="ECO:0007669"/>
    <property type="project" value="UniProtKB-UniRule"/>
</dbReference>
<comment type="cofactor">
    <cofactor evidence="10">
        <name>Mg(2+)</name>
        <dbReference type="ChEBI" id="CHEBI:18420"/>
    </cofactor>
    <text evidence="10">Binds 1 Mg(2+) ion per subunit.</text>
</comment>
<protein>
    <recommendedName>
        <fullName evidence="10">Thiamine-phosphate synthase</fullName>
        <shortName evidence="10">TP synthase</shortName>
        <shortName evidence="10">TPS</shortName>
        <ecNumber evidence="10">2.5.1.3</ecNumber>
    </recommendedName>
    <alternativeName>
        <fullName evidence="10">Thiamine-phosphate pyrophosphorylase</fullName>
        <shortName evidence="10">TMP pyrophosphorylase</shortName>
        <shortName evidence="10">TMP-PPase</shortName>
    </alternativeName>
</protein>
<evidence type="ECO:0000256" key="8">
    <source>
        <dbReference type="ARBA" id="ARBA00047851"/>
    </source>
</evidence>
<dbReference type="FunCoup" id="A0A3N1HTL1">
    <property type="interactions" value="112"/>
</dbReference>
<dbReference type="InterPro" id="IPR022998">
    <property type="entry name" value="ThiamineP_synth_TenI"/>
</dbReference>
<evidence type="ECO:0000256" key="11">
    <source>
        <dbReference type="RuleBase" id="RU003826"/>
    </source>
</evidence>
<feature type="binding site" evidence="10">
    <location>
        <begin position="157"/>
        <end position="159"/>
    </location>
    <ligand>
        <name>2-[(2R,5Z)-2-carboxy-4-methylthiazol-5(2H)-ylidene]ethyl phosphate</name>
        <dbReference type="ChEBI" id="CHEBI:62899"/>
    </ligand>
</feature>
<dbReference type="HAMAP" id="MF_00097">
    <property type="entry name" value="TMP_synthase"/>
    <property type="match status" value="1"/>
</dbReference>
<comment type="catalytic activity">
    <reaction evidence="9 10 11">
        <text>2-[(2R,5Z)-2-carboxy-4-methylthiazol-5(2H)-ylidene]ethyl phosphate + 4-amino-2-methyl-5-(diphosphooxymethyl)pyrimidine + 2 H(+) = thiamine phosphate + CO2 + diphosphate</text>
        <dbReference type="Rhea" id="RHEA:47844"/>
        <dbReference type="ChEBI" id="CHEBI:15378"/>
        <dbReference type="ChEBI" id="CHEBI:16526"/>
        <dbReference type="ChEBI" id="CHEBI:33019"/>
        <dbReference type="ChEBI" id="CHEBI:37575"/>
        <dbReference type="ChEBI" id="CHEBI:57841"/>
        <dbReference type="ChEBI" id="CHEBI:62899"/>
        <dbReference type="EC" id="2.5.1.3"/>
    </reaction>
</comment>
<evidence type="ECO:0000256" key="5">
    <source>
        <dbReference type="ARBA" id="ARBA00022842"/>
    </source>
</evidence>
<dbReference type="InterPro" id="IPR013785">
    <property type="entry name" value="Aldolase_TIM"/>
</dbReference>
<dbReference type="RefSeq" id="WP_241966983.1">
    <property type="nucleotide sequence ID" value="NZ_RJKN01000001.1"/>
</dbReference>
<dbReference type="GO" id="GO:0004789">
    <property type="term" value="F:thiamine-phosphate diphosphorylase activity"/>
    <property type="evidence" value="ECO:0007669"/>
    <property type="project" value="UniProtKB-UniRule"/>
</dbReference>
<dbReference type="EMBL" id="RJKN01000001">
    <property type="protein sequence ID" value="ROP45855.1"/>
    <property type="molecule type" value="Genomic_DNA"/>
</dbReference>
<evidence type="ECO:0000256" key="10">
    <source>
        <dbReference type="HAMAP-Rule" id="MF_00097"/>
    </source>
</evidence>
<accession>A0A3N1HTL1</accession>
<dbReference type="GO" id="GO:0005737">
    <property type="term" value="C:cytoplasm"/>
    <property type="evidence" value="ECO:0007669"/>
    <property type="project" value="TreeGrafter"/>
</dbReference>
<dbReference type="NCBIfam" id="TIGR00693">
    <property type="entry name" value="thiE"/>
    <property type="match status" value="1"/>
</dbReference>
<feature type="binding site" evidence="10">
    <location>
        <position position="84"/>
    </location>
    <ligand>
        <name>Mg(2+)</name>
        <dbReference type="ChEBI" id="CHEBI:18420"/>
    </ligand>
</feature>
<evidence type="ECO:0000313" key="14">
    <source>
        <dbReference type="EMBL" id="ROP45855.1"/>
    </source>
</evidence>
<organism evidence="14 15">
    <name type="scientific">Pseudokineococcus lusitanus</name>
    <dbReference type="NCBI Taxonomy" id="763993"/>
    <lineage>
        <taxon>Bacteria</taxon>
        <taxon>Bacillati</taxon>
        <taxon>Actinomycetota</taxon>
        <taxon>Actinomycetes</taxon>
        <taxon>Kineosporiales</taxon>
        <taxon>Kineosporiaceae</taxon>
        <taxon>Pseudokineococcus</taxon>
    </lineage>
</organism>
<evidence type="ECO:0000256" key="9">
    <source>
        <dbReference type="ARBA" id="ARBA00047883"/>
    </source>
</evidence>
<dbReference type="InterPro" id="IPR034291">
    <property type="entry name" value="TMP_synthase"/>
</dbReference>
<feature type="binding site" evidence="10">
    <location>
        <position position="160"/>
    </location>
    <ligand>
        <name>4-amino-2-methyl-5-(diphosphooxymethyl)pyrimidine</name>
        <dbReference type="ChEBI" id="CHEBI:57841"/>
    </ligand>
</feature>
<evidence type="ECO:0000313" key="15">
    <source>
        <dbReference type="Proteomes" id="UP000276232"/>
    </source>
</evidence>
<dbReference type="Pfam" id="PF02581">
    <property type="entry name" value="TMP-TENI"/>
    <property type="match status" value="1"/>
</dbReference>
<name>A0A3N1HTL1_9ACTN</name>
<evidence type="ECO:0000256" key="7">
    <source>
        <dbReference type="ARBA" id="ARBA00047334"/>
    </source>
</evidence>
<evidence type="ECO:0000256" key="3">
    <source>
        <dbReference type="ARBA" id="ARBA00022679"/>
    </source>
</evidence>
<proteinExistence type="inferred from homology"/>
<keyword evidence="15" id="KW-1185">Reference proteome</keyword>
<evidence type="ECO:0000259" key="13">
    <source>
        <dbReference type="Pfam" id="PF02581"/>
    </source>
</evidence>
<feature type="binding site" evidence="10">
    <location>
        <begin position="53"/>
        <end position="57"/>
    </location>
    <ligand>
        <name>4-amino-2-methyl-5-(diphosphooxymethyl)pyrimidine</name>
        <dbReference type="ChEBI" id="CHEBI:57841"/>
    </ligand>
</feature>
<keyword evidence="4 10" id="KW-0479">Metal-binding</keyword>
<comment type="pathway">
    <text evidence="2 10 12">Cofactor biosynthesis; thiamine diphosphate biosynthesis; thiamine phosphate from 4-amino-2-methyl-5-diphosphomethylpyrimidine and 4-methyl-5-(2-phosphoethyl)-thiazole: step 1/1.</text>
</comment>